<sequence>MIFETFSKLEEKIQQAIDTILLLQVELKELKEQNDDQKKEIDLVLSSKMQLEEENKKLRGEREMWKDMLNGLLNKINAM</sequence>
<dbReference type="GO" id="GO:0005737">
    <property type="term" value="C:cytoplasm"/>
    <property type="evidence" value="ECO:0007669"/>
    <property type="project" value="InterPro"/>
</dbReference>
<accession>Q9RQ42</accession>
<feature type="coiled-coil region" evidence="3">
    <location>
        <begin position="6"/>
        <end position="68"/>
    </location>
</feature>
<dbReference type="InterPro" id="IPR009252">
    <property type="entry name" value="Cell_div_ZapB"/>
</dbReference>
<dbReference type="GO" id="GO:0000917">
    <property type="term" value="P:division septum assembly"/>
    <property type="evidence" value="ECO:0007669"/>
    <property type="project" value="UniProtKB-KW"/>
</dbReference>
<keyword evidence="2" id="KW-0131">Cell cycle</keyword>
<keyword evidence="2" id="KW-0717">Septation</keyword>
<protein>
    <recommendedName>
        <fullName evidence="5">Cell division protein ZapB</fullName>
    </recommendedName>
</protein>
<evidence type="ECO:0000313" key="4">
    <source>
        <dbReference type="EMBL" id="AAF13812.1"/>
    </source>
</evidence>
<evidence type="ECO:0000256" key="2">
    <source>
        <dbReference type="ARBA" id="ARBA00023210"/>
    </source>
</evidence>
<dbReference type="EMBL" id="AF130815">
    <property type="protein sequence ID" value="AAF13812.1"/>
    <property type="molecule type" value="Genomic_DNA"/>
</dbReference>
<evidence type="ECO:0000256" key="3">
    <source>
        <dbReference type="SAM" id="Coils"/>
    </source>
</evidence>
<dbReference type="AlphaFoldDB" id="Q9RQ42"/>
<proteinExistence type="predicted"/>
<evidence type="ECO:0008006" key="5">
    <source>
        <dbReference type="Google" id="ProtNLM"/>
    </source>
</evidence>
<dbReference type="GO" id="GO:0043093">
    <property type="term" value="P:FtsZ-dependent cytokinesis"/>
    <property type="evidence" value="ECO:0007669"/>
    <property type="project" value="InterPro"/>
</dbReference>
<keyword evidence="2" id="KW-0132">Cell division</keyword>
<name>Q9RQ42_9GAMM</name>
<reference evidence="4" key="1">
    <citation type="journal article" date="1999" name="Mol. Biol. Evol.">
        <title>Sequence evolution in bacterial endosymbionts having extreme base compositions.</title>
        <authorList>
            <person name="Clark M.A."/>
            <person name="Moran N.A."/>
            <person name="Baumann P."/>
        </authorList>
    </citation>
    <scope>NUCLEOTIDE SEQUENCE</scope>
</reference>
<dbReference type="Pfam" id="PF06005">
    <property type="entry name" value="ZapB"/>
    <property type="match status" value="1"/>
</dbReference>
<evidence type="ECO:0000256" key="1">
    <source>
        <dbReference type="ARBA" id="ARBA00023054"/>
    </source>
</evidence>
<organism evidence="4">
    <name type="scientific">Buchnera aphidicola</name>
    <dbReference type="NCBI Taxonomy" id="9"/>
    <lineage>
        <taxon>Bacteria</taxon>
        <taxon>Pseudomonadati</taxon>
        <taxon>Pseudomonadota</taxon>
        <taxon>Gammaproteobacteria</taxon>
        <taxon>Enterobacterales</taxon>
        <taxon>Erwiniaceae</taxon>
        <taxon>Buchnera</taxon>
    </lineage>
</organism>
<keyword evidence="1 3" id="KW-0175">Coiled coil</keyword>
<dbReference type="Gene3D" id="1.20.5.340">
    <property type="match status" value="1"/>
</dbReference>